<comment type="caution">
    <text evidence="3">The sequence shown here is derived from an EMBL/GenBank/DDBJ whole genome shotgun (WGS) entry which is preliminary data.</text>
</comment>
<accession>A0ABS1J6S0</accession>
<dbReference type="InterPro" id="IPR017850">
    <property type="entry name" value="Alkaline_phosphatase_core_sf"/>
</dbReference>
<dbReference type="Proteomes" id="UP000602284">
    <property type="component" value="Unassembled WGS sequence"/>
</dbReference>
<dbReference type="RefSeq" id="WP_201631625.1">
    <property type="nucleotide sequence ID" value="NZ_JAEQNB010000001.1"/>
</dbReference>
<dbReference type="Gene3D" id="3.40.720.10">
    <property type="entry name" value="Alkaline Phosphatase, subunit A"/>
    <property type="match status" value="1"/>
</dbReference>
<reference evidence="3 4" key="1">
    <citation type="submission" date="2021-01" db="EMBL/GenBank/DDBJ databases">
        <title>Tumebacillus sp. strain ITR2 16S ribosomal RNA gene Genome sequencing and assembly.</title>
        <authorList>
            <person name="Kang M."/>
        </authorList>
    </citation>
    <scope>NUCLEOTIDE SEQUENCE [LARGE SCALE GENOMIC DNA]</scope>
    <source>
        <strain evidence="3 4">ITR2</strain>
    </source>
</reference>
<evidence type="ECO:0000256" key="1">
    <source>
        <dbReference type="ARBA" id="ARBA00022801"/>
    </source>
</evidence>
<dbReference type="EMBL" id="JAEQNB010000001">
    <property type="protein sequence ID" value="MBL0385977.1"/>
    <property type="molecule type" value="Genomic_DNA"/>
</dbReference>
<keyword evidence="4" id="KW-1185">Reference proteome</keyword>
<keyword evidence="1" id="KW-0378">Hydrolase</keyword>
<protein>
    <submittedName>
        <fullName evidence="3">Acid phosphatase</fullName>
    </submittedName>
</protein>
<evidence type="ECO:0000313" key="3">
    <source>
        <dbReference type="EMBL" id="MBL0385977.1"/>
    </source>
</evidence>
<organism evidence="3 4">
    <name type="scientific">Tumebacillus amylolyticus</name>
    <dbReference type="NCBI Taxonomy" id="2801339"/>
    <lineage>
        <taxon>Bacteria</taxon>
        <taxon>Bacillati</taxon>
        <taxon>Bacillota</taxon>
        <taxon>Bacilli</taxon>
        <taxon>Bacillales</taxon>
        <taxon>Alicyclobacillaceae</taxon>
        <taxon>Tumebacillus</taxon>
    </lineage>
</organism>
<proteinExistence type="predicted"/>
<dbReference type="Pfam" id="PF04185">
    <property type="entry name" value="Phosphoesterase"/>
    <property type="match status" value="1"/>
</dbReference>
<feature type="chain" id="PRO_5045519846" evidence="2">
    <location>
        <begin position="20"/>
        <end position="282"/>
    </location>
</feature>
<evidence type="ECO:0000313" key="4">
    <source>
        <dbReference type="Proteomes" id="UP000602284"/>
    </source>
</evidence>
<dbReference type="PANTHER" id="PTHR31956">
    <property type="entry name" value="NON-SPECIFIC PHOSPHOLIPASE C4-RELATED"/>
    <property type="match status" value="1"/>
</dbReference>
<feature type="signal peptide" evidence="2">
    <location>
        <begin position="1"/>
        <end position="19"/>
    </location>
</feature>
<dbReference type="InterPro" id="IPR007312">
    <property type="entry name" value="Phosphoesterase"/>
</dbReference>
<keyword evidence="2" id="KW-0732">Signal</keyword>
<name>A0ABS1J6S0_9BACL</name>
<evidence type="ECO:0000256" key="2">
    <source>
        <dbReference type="SAM" id="SignalP"/>
    </source>
</evidence>
<sequence>MKKAFALIAALTAVTAVGATVNQPQTATAAGTVPRPDHVIVVMEENHSYSEVIGNTTEAPYINSLKTLGASFSDSHGVEHPSQPNYFDLFSGTNHSVTSDTCPHTFTTPSLASQLIGAGLTFGGYSEDLPYTGFTGCSNLKYYRKHAPWVNFSNLPTSINMPFTSFPTDFTKLPTISFVIPNQDHDMHDGTINQADTWLKTNLDSYVQWAKTHNSLLIVQWDEDDFGTSNQIPTLFVGPMVKAGSYSENINHFNVLRTLEDMYALPTVSKSTTATPITDVWN</sequence>
<gene>
    <name evidence="3" type="ORF">JJB07_04865</name>
</gene>
<dbReference type="PANTHER" id="PTHR31956:SF1">
    <property type="entry name" value="NON-SPECIFIC PHOSPHOLIPASE C1"/>
    <property type="match status" value="1"/>
</dbReference>